<evidence type="ECO:0000313" key="2">
    <source>
        <dbReference type="EMBL" id="SHM71340.1"/>
    </source>
</evidence>
<gene>
    <name evidence="2" type="ORF">SAMN05216268_113154</name>
</gene>
<sequence>MAQGLAASGGDTTPGAPVRTRRRTPALAGAPFSSPRPPVPKYFDIDGGGAAVDAGQESKNSKDAAAEVKGMPHSAPIRYGKGLVTEELGGFAEQFADGCGRRLAGSGSFRGMPGMSAMTSRLAQPFASGDRHNLSPDADWLQLTYFH</sequence>
<protein>
    <submittedName>
        <fullName evidence="2">Uncharacterized protein</fullName>
    </submittedName>
</protein>
<accession>A0A9X8N282</accession>
<evidence type="ECO:0000313" key="3">
    <source>
        <dbReference type="Proteomes" id="UP000184388"/>
    </source>
</evidence>
<comment type="caution">
    <text evidence="2">The sequence shown here is derived from an EMBL/GenBank/DDBJ whole genome shotgun (WGS) entry which is preliminary data.</text>
</comment>
<dbReference type="EMBL" id="FRBK01000013">
    <property type="protein sequence ID" value="SHM71340.1"/>
    <property type="molecule type" value="Genomic_DNA"/>
</dbReference>
<dbReference type="AlphaFoldDB" id="A0A9X8N282"/>
<feature type="region of interest" description="Disordered" evidence="1">
    <location>
        <begin position="1"/>
        <end position="69"/>
    </location>
</feature>
<evidence type="ECO:0000256" key="1">
    <source>
        <dbReference type="SAM" id="MobiDB-lite"/>
    </source>
</evidence>
<name>A0A9X8N282_9ACTN</name>
<dbReference type="Proteomes" id="UP000184388">
    <property type="component" value="Unassembled WGS sequence"/>
</dbReference>
<organism evidence="2 3">
    <name type="scientific">Streptomyces yunnanensis</name>
    <dbReference type="NCBI Taxonomy" id="156453"/>
    <lineage>
        <taxon>Bacteria</taxon>
        <taxon>Bacillati</taxon>
        <taxon>Actinomycetota</taxon>
        <taxon>Actinomycetes</taxon>
        <taxon>Kitasatosporales</taxon>
        <taxon>Streptomycetaceae</taxon>
        <taxon>Streptomyces</taxon>
    </lineage>
</organism>
<reference evidence="3" key="1">
    <citation type="submission" date="2016-11" db="EMBL/GenBank/DDBJ databases">
        <authorList>
            <person name="Jaros S."/>
            <person name="Januszkiewicz K."/>
            <person name="Wedrychowicz H."/>
        </authorList>
    </citation>
    <scope>NUCLEOTIDE SEQUENCE [LARGE SCALE GENOMIC DNA]</scope>
    <source>
        <strain evidence="3">CGMCC 4.3555</strain>
    </source>
</reference>
<proteinExistence type="predicted"/>